<proteinExistence type="predicted"/>
<dbReference type="Proteomes" id="UP000198873">
    <property type="component" value="Unassembled WGS sequence"/>
</dbReference>
<protein>
    <submittedName>
        <fullName evidence="2">Uncharacterized protein</fullName>
    </submittedName>
</protein>
<dbReference type="InterPro" id="IPR038070">
    <property type="entry name" value="Rv2632c-like_sf"/>
</dbReference>
<dbReference type="SUPFAM" id="SSF143212">
    <property type="entry name" value="Rv2632c-like"/>
    <property type="match status" value="1"/>
</dbReference>
<dbReference type="STRING" id="1176198.SAMN05444716_103258"/>
<evidence type="ECO:0000256" key="1">
    <source>
        <dbReference type="SAM" id="MobiDB-lite"/>
    </source>
</evidence>
<accession>A0A1I6RQA7</accession>
<evidence type="ECO:0000313" key="3">
    <source>
        <dbReference type="Proteomes" id="UP000198873"/>
    </source>
</evidence>
<name>A0A1I6RQA7_9ACTN</name>
<sequence>MASSHQTWKTKIDIEDEGRSCRAEARLQGKTSRGLVGEGSAQAKPGDEYDPVIGHELAAARALSDLSYQLLYQGARDIEAHTHEEVTELRER</sequence>
<evidence type="ECO:0000313" key="2">
    <source>
        <dbReference type="EMBL" id="SFS66638.1"/>
    </source>
</evidence>
<reference evidence="3" key="1">
    <citation type="submission" date="2016-10" db="EMBL/GenBank/DDBJ databases">
        <authorList>
            <person name="Varghese N."/>
            <person name="Submissions S."/>
        </authorList>
    </citation>
    <scope>NUCLEOTIDE SEQUENCE [LARGE SCALE GENOMIC DNA]</scope>
    <source>
        <strain evidence="3">CGMCC 4.7047</strain>
    </source>
</reference>
<dbReference type="Pfam" id="PF08962">
    <property type="entry name" value="Rv2632c-like"/>
    <property type="match status" value="1"/>
</dbReference>
<feature type="region of interest" description="Disordered" evidence="1">
    <location>
        <begin position="26"/>
        <end position="48"/>
    </location>
</feature>
<dbReference type="AlphaFoldDB" id="A0A1I6RQA7"/>
<dbReference type="InterPro" id="IPR015057">
    <property type="entry name" value="Rv2632c-like"/>
</dbReference>
<keyword evidence="3" id="KW-1185">Reference proteome</keyword>
<organism evidence="2 3">
    <name type="scientific">Streptomyces harbinensis</name>
    <dbReference type="NCBI Taxonomy" id="1176198"/>
    <lineage>
        <taxon>Bacteria</taxon>
        <taxon>Bacillati</taxon>
        <taxon>Actinomycetota</taxon>
        <taxon>Actinomycetes</taxon>
        <taxon>Kitasatosporales</taxon>
        <taxon>Streptomycetaceae</taxon>
        <taxon>Streptomyces</taxon>
    </lineage>
</organism>
<dbReference type="EMBL" id="FPAB01000003">
    <property type="protein sequence ID" value="SFS66638.1"/>
    <property type="molecule type" value="Genomic_DNA"/>
</dbReference>
<gene>
    <name evidence="2" type="ORF">SAMN05444716_103258</name>
</gene>
<dbReference type="Gene3D" id="3.30.160.240">
    <property type="entry name" value="Rv1738"/>
    <property type="match status" value="1"/>
</dbReference>
<dbReference type="RefSeq" id="WP_019433043.1">
    <property type="nucleotide sequence ID" value="NZ_CP054938.1"/>
</dbReference>